<dbReference type="Proteomes" id="UP000678393">
    <property type="component" value="Unassembled WGS sequence"/>
</dbReference>
<reference evidence="1" key="1">
    <citation type="submission" date="2021-04" db="EMBL/GenBank/DDBJ databases">
        <authorList>
            <consortium name="Molecular Ecology Group"/>
        </authorList>
    </citation>
    <scope>NUCLEOTIDE SEQUENCE</scope>
</reference>
<dbReference type="OrthoDB" id="10260545at2759"/>
<dbReference type="AlphaFoldDB" id="A0A8S3Z9C6"/>
<comment type="caution">
    <text evidence="1">The sequence shown here is derived from an EMBL/GenBank/DDBJ whole genome shotgun (WGS) entry which is preliminary data.</text>
</comment>
<dbReference type="EMBL" id="CAJHNH020001589">
    <property type="protein sequence ID" value="CAG5123681.1"/>
    <property type="molecule type" value="Genomic_DNA"/>
</dbReference>
<evidence type="ECO:0000313" key="1">
    <source>
        <dbReference type="EMBL" id="CAG5123681.1"/>
    </source>
</evidence>
<sequence length="144" mass="16313">MRRRKHFLYVGKYFISETFQWFRFENLVNESSDGGLVMSSFRPLDDIGSMQLTAGGYRILSVPNAGGNSVLSEVLSFELLSRCFSAKLKQTEMEVEYFPHGGSITDYVCELFNTTVGVSVTRAIKFKGDFSLDDALRLLNKKLK</sequence>
<proteinExistence type="predicted"/>
<name>A0A8S3Z9C6_9EUPU</name>
<accession>A0A8S3Z9C6</accession>
<keyword evidence="2" id="KW-1185">Reference proteome</keyword>
<organism evidence="1 2">
    <name type="scientific">Candidula unifasciata</name>
    <dbReference type="NCBI Taxonomy" id="100452"/>
    <lineage>
        <taxon>Eukaryota</taxon>
        <taxon>Metazoa</taxon>
        <taxon>Spiralia</taxon>
        <taxon>Lophotrochozoa</taxon>
        <taxon>Mollusca</taxon>
        <taxon>Gastropoda</taxon>
        <taxon>Heterobranchia</taxon>
        <taxon>Euthyneura</taxon>
        <taxon>Panpulmonata</taxon>
        <taxon>Eupulmonata</taxon>
        <taxon>Stylommatophora</taxon>
        <taxon>Helicina</taxon>
        <taxon>Helicoidea</taxon>
        <taxon>Geomitridae</taxon>
        <taxon>Candidula</taxon>
    </lineage>
</organism>
<evidence type="ECO:0000313" key="2">
    <source>
        <dbReference type="Proteomes" id="UP000678393"/>
    </source>
</evidence>
<protein>
    <submittedName>
        <fullName evidence="1">Uncharacterized protein</fullName>
    </submittedName>
</protein>
<gene>
    <name evidence="1" type="ORF">CUNI_LOCUS9239</name>
</gene>
<feature type="non-terminal residue" evidence="1">
    <location>
        <position position="1"/>
    </location>
</feature>